<dbReference type="Pfam" id="PF08028">
    <property type="entry name" value="Acyl-CoA_dh_2"/>
    <property type="match status" value="1"/>
</dbReference>
<dbReference type="OrthoDB" id="3404950at2"/>
<dbReference type="PANTHER" id="PTHR43884:SF12">
    <property type="entry name" value="ISOVALERYL-COA DEHYDROGENASE, MITOCHONDRIAL-RELATED"/>
    <property type="match status" value="1"/>
</dbReference>
<dbReference type="Proteomes" id="UP000282674">
    <property type="component" value="Unassembled WGS sequence"/>
</dbReference>
<reference evidence="4 5" key="1">
    <citation type="submission" date="2018-10" db="EMBL/GenBank/DDBJ databases">
        <title>Isolation from soil.</title>
        <authorList>
            <person name="Hu J."/>
        </authorList>
    </citation>
    <scope>NUCLEOTIDE SEQUENCE [LARGE SCALE GENOMIC DNA]</scope>
    <source>
        <strain evidence="4 5">NEAU-Ht49</strain>
    </source>
</reference>
<dbReference type="InterPro" id="IPR009100">
    <property type="entry name" value="AcylCoA_DH/oxidase_NM_dom_sf"/>
</dbReference>
<protein>
    <submittedName>
        <fullName evidence="4">Acyl-CoA dehydrogenase</fullName>
    </submittedName>
</protein>
<proteinExistence type="predicted"/>
<gene>
    <name evidence="4" type="ORF">EBO15_25430</name>
</gene>
<dbReference type="Gene3D" id="1.20.140.10">
    <property type="entry name" value="Butyryl-CoA Dehydrogenase, subunit A, domain 3"/>
    <property type="match status" value="1"/>
</dbReference>
<feature type="domain" description="Acyl-CoA dehydrogenase C-terminal" evidence="3">
    <location>
        <begin position="241"/>
        <end position="372"/>
    </location>
</feature>
<dbReference type="Pfam" id="PF02771">
    <property type="entry name" value="Acyl-CoA_dh_N"/>
    <property type="match status" value="1"/>
</dbReference>
<feature type="domain" description="Acyl-CoA dehydrogenase/oxidase N-terminal" evidence="2">
    <location>
        <begin position="9"/>
        <end position="88"/>
    </location>
</feature>
<dbReference type="PIRSF" id="PIRSF016578">
    <property type="entry name" value="HsaA"/>
    <property type="match status" value="1"/>
</dbReference>
<evidence type="ECO:0000259" key="2">
    <source>
        <dbReference type="Pfam" id="PF02771"/>
    </source>
</evidence>
<evidence type="ECO:0000313" key="4">
    <source>
        <dbReference type="EMBL" id="RMI40731.1"/>
    </source>
</evidence>
<dbReference type="GO" id="GO:0050660">
    <property type="term" value="F:flavin adenine dinucleotide binding"/>
    <property type="evidence" value="ECO:0007669"/>
    <property type="project" value="InterPro"/>
</dbReference>
<dbReference type="SUPFAM" id="SSF47203">
    <property type="entry name" value="Acyl-CoA dehydrogenase C-terminal domain-like"/>
    <property type="match status" value="1"/>
</dbReference>
<dbReference type="SUPFAM" id="SSF56645">
    <property type="entry name" value="Acyl-CoA dehydrogenase NM domain-like"/>
    <property type="match status" value="1"/>
</dbReference>
<accession>A0A3M2LTC1</accession>
<evidence type="ECO:0000313" key="5">
    <source>
        <dbReference type="Proteomes" id="UP000282674"/>
    </source>
</evidence>
<dbReference type="EMBL" id="RFFG01000050">
    <property type="protein sequence ID" value="RMI40731.1"/>
    <property type="molecule type" value="Genomic_DNA"/>
</dbReference>
<dbReference type="Gene3D" id="1.10.540.10">
    <property type="entry name" value="Acyl-CoA dehydrogenase/oxidase, N-terminal domain"/>
    <property type="match status" value="1"/>
</dbReference>
<dbReference type="InterPro" id="IPR013107">
    <property type="entry name" value="Acyl-CoA_DH_C"/>
</dbReference>
<dbReference type="InterPro" id="IPR046373">
    <property type="entry name" value="Acyl-CoA_Oxase/DH_mid-dom_sf"/>
</dbReference>
<sequence>MVTTDVPTHEELVERAAGAAKAARDQVAWSEENRRLADGQIEALADAGVFKLRTPVRYGGYEAGTRTLVRVAAELGAADGSLGWTAQVYWIPTWMAGMFPDEVQDEVFATPDVRVCGTLSPSGMATEVDGGIVVNGKWGFITGAHHAHWQEIIAVVLSANAEPQPVMALVPMSDLTVIDDWDTHGLRGTGSVSTAATDLFVPAARVMPLGAVLNGQPASAHSAERPMYRAPLVPVASASSVGVTLGLARAARDAFYGRLPDRKITYTGYDRQDEAPVTHLQAAHAAQLADEAEFHVERLASLVDGKAATGAEWTVADRVSARAELGAACRRARETVEVYARASGGSSIYRDVPLGRILSDVQSINLHALMNPDTNAELHGRILAGQQPDSLYI</sequence>
<dbReference type="Gene3D" id="2.40.110.10">
    <property type="entry name" value="Butyryl-CoA Dehydrogenase, subunit A, domain 2"/>
    <property type="match status" value="1"/>
</dbReference>
<dbReference type="InterPro" id="IPR036250">
    <property type="entry name" value="AcylCo_DH-like_C"/>
</dbReference>
<dbReference type="InterPro" id="IPR013786">
    <property type="entry name" value="AcylCoA_DH/ox_N"/>
</dbReference>
<evidence type="ECO:0000259" key="3">
    <source>
        <dbReference type="Pfam" id="PF08028"/>
    </source>
</evidence>
<dbReference type="AlphaFoldDB" id="A0A3M2LTC1"/>
<dbReference type="GO" id="GO:0003995">
    <property type="term" value="F:acyl-CoA dehydrogenase activity"/>
    <property type="evidence" value="ECO:0007669"/>
    <property type="project" value="TreeGrafter"/>
</dbReference>
<keyword evidence="1" id="KW-0560">Oxidoreductase</keyword>
<comment type="caution">
    <text evidence="4">The sequence shown here is derived from an EMBL/GenBank/DDBJ whole genome shotgun (WGS) entry which is preliminary data.</text>
</comment>
<dbReference type="RefSeq" id="WP_122196959.1">
    <property type="nucleotide sequence ID" value="NZ_JBHSKC010000011.1"/>
</dbReference>
<organism evidence="4 5">
    <name type="scientific">Actinomadura harenae</name>
    <dbReference type="NCBI Taxonomy" id="2483351"/>
    <lineage>
        <taxon>Bacteria</taxon>
        <taxon>Bacillati</taxon>
        <taxon>Actinomycetota</taxon>
        <taxon>Actinomycetes</taxon>
        <taxon>Streptosporangiales</taxon>
        <taxon>Thermomonosporaceae</taxon>
        <taxon>Actinomadura</taxon>
    </lineage>
</organism>
<keyword evidence="5" id="KW-1185">Reference proteome</keyword>
<dbReference type="InterPro" id="IPR037069">
    <property type="entry name" value="AcylCoA_DH/ox_N_sf"/>
</dbReference>
<name>A0A3M2LTC1_9ACTN</name>
<evidence type="ECO:0000256" key="1">
    <source>
        <dbReference type="ARBA" id="ARBA00023002"/>
    </source>
</evidence>
<dbReference type="PANTHER" id="PTHR43884">
    <property type="entry name" value="ACYL-COA DEHYDROGENASE"/>
    <property type="match status" value="1"/>
</dbReference>